<feature type="transmembrane region" description="Helical" evidence="8">
    <location>
        <begin position="216"/>
        <end position="235"/>
    </location>
</feature>
<name>A0A437ALJ4_9MICR</name>
<dbReference type="GO" id="GO:0016020">
    <property type="term" value="C:membrane"/>
    <property type="evidence" value="ECO:0007669"/>
    <property type="project" value="UniProtKB-SubCell"/>
</dbReference>
<sequence>MLRRRWKKILYEDQPFPKNHFKPKKTTKKISNQTSLPQILLLIQNILSVLIYFTFFYKIKTYSFTKLNFLFLFTNSLVKRKKLKFKKILFSFTILGLIFVNIPIFKTLMCEIDDDTIYLHFIWLSFFYVIDKTKCTIMNEPEKPFVIKVPLKIEDVDFLKEGKKNVPMLGYNTIILGTFLLISRLNSCTEAFFLIKFTLFQFFCLEERYLKKKREFLFFIFSFFYVLYNLVYVHLFLAFSVIFVVFFILFVSYFVFYIFN</sequence>
<keyword evidence="7 8" id="KW-0472">Membrane</keyword>
<evidence type="ECO:0000256" key="3">
    <source>
        <dbReference type="ARBA" id="ARBA00008321"/>
    </source>
</evidence>
<dbReference type="OrthoDB" id="10353314at2759"/>
<feature type="transmembrane region" description="Helical" evidence="8">
    <location>
        <begin position="90"/>
        <end position="109"/>
    </location>
</feature>
<keyword evidence="4" id="KW-0337">GPI-anchor biosynthesis</keyword>
<evidence type="ECO:0000256" key="1">
    <source>
        <dbReference type="ARBA" id="ARBA00004141"/>
    </source>
</evidence>
<evidence type="ECO:0000256" key="6">
    <source>
        <dbReference type="ARBA" id="ARBA00022989"/>
    </source>
</evidence>
<evidence type="ECO:0000256" key="5">
    <source>
        <dbReference type="ARBA" id="ARBA00022692"/>
    </source>
</evidence>
<evidence type="ECO:0000256" key="7">
    <source>
        <dbReference type="ARBA" id="ARBA00023136"/>
    </source>
</evidence>
<protein>
    <submittedName>
        <fullName evidence="9">Uncharacterized protein</fullName>
    </submittedName>
</protein>
<evidence type="ECO:0000256" key="2">
    <source>
        <dbReference type="ARBA" id="ARBA00004687"/>
    </source>
</evidence>
<reference evidence="9 10" key="1">
    <citation type="submission" date="2018-10" db="EMBL/GenBank/DDBJ databases">
        <title>Draft genome sequence of the microsporidian Tubulinosema ratisbonensis.</title>
        <authorList>
            <person name="Polonais V."/>
            <person name="Peyretaillade E."/>
            <person name="Niehus S."/>
            <person name="Wawrzyniak I."/>
            <person name="Franchet A."/>
            <person name="Gaspin C."/>
            <person name="Reichstadt M."/>
            <person name="Belser C."/>
            <person name="Labadie K."/>
            <person name="Delbac F."/>
            <person name="Ferrandon D."/>
        </authorList>
    </citation>
    <scope>NUCLEOTIDE SEQUENCE [LARGE SCALE GENOMIC DNA]</scope>
    <source>
        <strain evidence="9 10">Franzen</strain>
    </source>
</reference>
<feature type="transmembrane region" description="Helical" evidence="8">
    <location>
        <begin position="241"/>
        <end position="259"/>
    </location>
</feature>
<evidence type="ECO:0000313" key="10">
    <source>
        <dbReference type="Proteomes" id="UP000282876"/>
    </source>
</evidence>
<dbReference type="Pfam" id="PF06432">
    <property type="entry name" value="GPI2"/>
    <property type="match status" value="1"/>
</dbReference>
<accession>A0A437ALJ4</accession>
<dbReference type="AlphaFoldDB" id="A0A437ALJ4"/>
<keyword evidence="10" id="KW-1185">Reference proteome</keyword>
<organism evidence="9 10">
    <name type="scientific">Tubulinosema ratisbonensis</name>
    <dbReference type="NCBI Taxonomy" id="291195"/>
    <lineage>
        <taxon>Eukaryota</taxon>
        <taxon>Fungi</taxon>
        <taxon>Fungi incertae sedis</taxon>
        <taxon>Microsporidia</taxon>
        <taxon>Tubulinosematoidea</taxon>
        <taxon>Tubulinosematidae</taxon>
        <taxon>Tubulinosema</taxon>
    </lineage>
</organism>
<dbReference type="UniPathway" id="UPA00196"/>
<evidence type="ECO:0000256" key="4">
    <source>
        <dbReference type="ARBA" id="ARBA00022502"/>
    </source>
</evidence>
<dbReference type="EMBL" id="RCSS01000321">
    <property type="protein sequence ID" value="RVD92070.1"/>
    <property type="molecule type" value="Genomic_DNA"/>
</dbReference>
<feature type="transmembrane region" description="Helical" evidence="8">
    <location>
        <begin position="35"/>
        <end position="55"/>
    </location>
</feature>
<comment type="pathway">
    <text evidence="2">Glycolipid biosynthesis; glycosylphosphatidylinositol-anchor biosynthesis.</text>
</comment>
<gene>
    <name evidence="9" type="ORF">TUBRATIS_14410</name>
</gene>
<proteinExistence type="inferred from homology"/>
<keyword evidence="5 8" id="KW-0812">Transmembrane</keyword>
<dbReference type="Proteomes" id="UP000282876">
    <property type="component" value="Unassembled WGS sequence"/>
</dbReference>
<evidence type="ECO:0000313" key="9">
    <source>
        <dbReference type="EMBL" id="RVD92070.1"/>
    </source>
</evidence>
<comment type="subcellular location">
    <subcellularLocation>
        <location evidence="1">Membrane</location>
        <topology evidence="1">Multi-pass membrane protein</topology>
    </subcellularLocation>
</comment>
<dbReference type="GO" id="GO:0006506">
    <property type="term" value="P:GPI anchor biosynthetic process"/>
    <property type="evidence" value="ECO:0007669"/>
    <property type="project" value="UniProtKB-UniPathway"/>
</dbReference>
<evidence type="ECO:0000256" key="8">
    <source>
        <dbReference type="SAM" id="Phobius"/>
    </source>
</evidence>
<comment type="caution">
    <text evidence="9">The sequence shown here is derived from an EMBL/GenBank/DDBJ whole genome shotgun (WGS) entry which is preliminary data.</text>
</comment>
<feature type="transmembrane region" description="Helical" evidence="8">
    <location>
        <begin position="174"/>
        <end position="195"/>
    </location>
</feature>
<dbReference type="VEuPathDB" id="MicrosporidiaDB:TUBRATIS_14410"/>
<comment type="similarity">
    <text evidence="3">Belongs to the PIGC family.</text>
</comment>
<keyword evidence="6 8" id="KW-1133">Transmembrane helix</keyword>
<dbReference type="InterPro" id="IPR009450">
    <property type="entry name" value="Plno_GlcNAc_GPI2"/>
</dbReference>